<comment type="caution">
    <text evidence="2">The sequence shown here is derived from an EMBL/GenBank/DDBJ whole genome shotgun (WGS) entry which is preliminary data.</text>
</comment>
<proteinExistence type="predicted"/>
<reference evidence="2" key="1">
    <citation type="submission" date="2013-08" db="EMBL/GenBank/DDBJ databases">
        <authorList>
            <person name="Mendez C."/>
            <person name="Richter M."/>
            <person name="Ferrer M."/>
            <person name="Sanchez J."/>
        </authorList>
    </citation>
    <scope>NUCLEOTIDE SEQUENCE</scope>
</reference>
<feature type="transmembrane region" description="Helical" evidence="1">
    <location>
        <begin position="12"/>
        <end position="40"/>
    </location>
</feature>
<dbReference type="EMBL" id="AUZX01000971">
    <property type="protein sequence ID" value="EQD80071.1"/>
    <property type="molecule type" value="Genomic_DNA"/>
</dbReference>
<feature type="transmembrane region" description="Helical" evidence="1">
    <location>
        <begin position="46"/>
        <end position="68"/>
    </location>
</feature>
<reference evidence="2" key="2">
    <citation type="journal article" date="2014" name="ISME J.">
        <title>Microbial stratification in low pH oxic and suboxic macroscopic growths along an acid mine drainage.</title>
        <authorList>
            <person name="Mendez-Garcia C."/>
            <person name="Mesa V."/>
            <person name="Sprenger R.R."/>
            <person name="Richter M."/>
            <person name="Diez M.S."/>
            <person name="Solano J."/>
            <person name="Bargiela R."/>
            <person name="Golyshina O.V."/>
            <person name="Manteca A."/>
            <person name="Ramos J.L."/>
            <person name="Gallego J.R."/>
            <person name="Llorente I."/>
            <person name="Martins Dos Santos V.A."/>
            <person name="Jensen O.N."/>
            <person name="Pelaez A.I."/>
            <person name="Sanchez J."/>
            <person name="Ferrer M."/>
        </authorList>
    </citation>
    <scope>NUCLEOTIDE SEQUENCE</scope>
</reference>
<gene>
    <name evidence="2" type="ORF">B1A_01275</name>
</gene>
<keyword evidence="1" id="KW-0812">Transmembrane</keyword>
<dbReference type="AlphaFoldDB" id="T1C3L1"/>
<feature type="non-terminal residue" evidence="2">
    <location>
        <position position="132"/>
    </location>
</feature>
<evidence type="ECO:0000256" key="1">
    <source>
        <dbReference type="SAM" id="Phobius"/>
    </source>
</evidence>
<keyword evidence="1" id="KW-0472">Membrane</keyword>
<accession>T1C3L1</accession>
<sequence length="132" mass="13688">MTNEGVSGSDAGLALATQGIGSALVLNAILWLAVIVSIPLTGFNPIYATAAIVGALLLAAFAGMVLLLTRGEERAAITVRAVVSRLPYLKRGTGATADRVVHQIAARTRVLAADSALLRRAVLWAAANWLLD</sequence>
<keyword evidence="1" id="KW-1133">Transmembrane helix</keyword>
<organism evidence="2">
    <name type="scientific">mine drainage metagenome</name>
    <dbReference type="NCBI Taxonomy" id="410659"/>
    <lineage>
        <taxon>unclassified sequences</taxon>
        <taxon>metagenomes</taxon>
        <taxon>ecological metagenomes</taxon>
    </lineage>
</organism>
<evidence type="ECO:0000313" key="2">
    <source>
        <dbReference type="EMBL" id="EQD80071.1"/>
    </source>
</evidence>
<protein>
    <submittedName>
        <fullName evidence="2">Integral membrane protein-like protein</fullName>
    </submittedName>
</protein>
<name>T1C3L1_9ZZZZ</name>